<dbReference type="EMBL" id="CP042433">
    <property type="protein sequence ID" value="QEC55409.1"/>
    <property type="molecule type" value="Genomic_DNA"/>
</dbReference>
<feature type="domain" description="SusD-like N-terminal" evidence="8">
    <location>
        <begin position="91"/>
        <end position="228"/>
    </location>
</feature>
<dbReference type="Gene3D" id="1.25.40.390">
    <property type="match status" value="1"/>
</dbReference>
<protein>
    <submittedName>
        <fullName evidence="9">RagB/SusD family nutrient uptake outer membrane protein</fullName>
    </submittedName>
</protein>
<evidence type="ECO:0000256" key="2">
    <source>
        <dbReference type="ARBA" id="ARBA00006275"/>
    </source>
</evidence>
<evidence type="ECO:0000259" key="7">
    <source>
        <dbReference type="Pfam" id="PF07980"/>
    </source>
</evidence>
<feature type="signal peptide" evidence="6">
    <location>
        <begin position="1"/>
        <end position="18"/>
    </location>
</feature>
<dbReference type="AlphaFoldDB" id="A0A5B8UH21"/>
<evidence type="ECO:0000256" key="5">
    <source>
        <dbReference type="ARBA" id="ARBA00023237"/>
    </source>
</evidence>
<proteinExistence type="inferred from homology"/>
<evidence type="ECO:0000256" key="3">
    <source>
        <dbReference type="ARBA" id="ARBA00022729"/>
    </source>
</evidence>
<dbReference type="RefSeq" id="WP_146784041.1">
    <property type="nucleotide sequence ID" value="NZ_BAABIO010000002.1"/>
</dbReference>
<dbReference type="PROSITE" id="PS51257">
    <property type="entry name" value="PROKAR_LIPOPROTEIN"/>
    <property type="match status" value="1"/>
</dbReference>
<dbReference type="Proteomes" id="UP000321204">
    <property type="component" value="Chromosome"/>
</dbReference>
<gene>
    <name evidence="9" type="ORF">FSB75_05650</name>
</gene>
<dbReference type="InterPro" id="IPR012944">
    <property type="entry name" value="SusD_RagB_dom"/>
</dbReference>
<dbReference type="Pfam" id="PF07980">
    <property type="entry name" value="SusD_RagB"/>
    <property type="match status" value="1"/>
</dbReference>
<reference evidence="9 10" key="1">
    <citation type="journal article" date="2015" name="Int. J. Syst. Evol. Microbiol.">
        <title>Flavisolibacter ginsenosidimutans sp. nov., with ginsenoside-converting activity isolated from soil used for cultivating ginseng.</title>
        <authorList>
            <person name="Zhao Y."/>
            <person name="Liu Q."/>
            <person name="Kang M.S."/>
            <person name="Jin F."/>
            <person name="Yu H."/>
            <person name="Im W.T."/>
        </authorList>
    </citation>
    <scope>NUCLEOTIDE SEQUENCE [LARGE SCALE GENOMIC DNA]</scope>
    <source>
        <strain evidence="9 10">Gsoil 636</strain>
    </source>
</reference>
<keyword evidence="5" id="KW-0998">Cell outer membrane</keyword>
<dbReference type="SUPFAM" id="SSF48452">
    <property type="entry name" value="TPR-like"/>
    <property type="match status" value="1"/>
</dbReference>
<sequence>MKKLAYFVIIALAFVVVSCTKDLNQTPLSSATTQTFYAAPADFIQAVNAAYNSLRGYPDRLLNLSEIRSDNIYGVSVTVRDWDPINNFLPGIASNAYVEDAWSSDFSGIFKANTVLDQLKKNGANAGSAALATRLQAEAQFLRAFYYFELVRYFGKMPVIDHPVTAAEANTIARSSVTDVYKLIIADLQFAAANLPANYSGTFPAYTSTDVGRATKWAAESLLALVYMTRSGPTYNIEGPGLGLNEWSLALPLIQDVLSNSGYGFNTNYANIFSYSNQSPTPAGNKEAIFDVMYMSGQNPTLGATYVWGLTPNTYFSSLGSNSNANGSLEIIPVSNNLLNSYETGDVRKPVTIYTAGYTFQGTTETRPFYKKWLDITKIPTASRFDWAENFIAIRYTDVLMWKAECILHGAPGSQSDVDAIVNQVRARAGLSAKSNVTLAQLYDERRREFADEGLRWFDLQRSGNLVTVMNAWIASEDTQNRMKQVTNNYVIYPVPQSQLDAAPGLYGQNPGY</sequence>
<comment type="similarity">
    <text evidence="2">Belongs to the SusD family.</text>
</comment>
<dbReference type="OrthoDB" id="993981at2"/>
<dbReference type="GO" id="GO:0009279">
    <property type="term" value="C:cell outer membrane"/>
    <property type="evidence" value="ECO:0007669"/>
    <property type="project" value="UniProtKB-SubCell"/>
</dbReference>
<evidence type="ECO:0000256" key="1">
    <source>
        <dbReference type="ARBA" id="ARBA00004442"/>
    </source>
</evidence>
<dbReference type="InterPro" id="IPR011990">
    <property type="entry name" value="TPR-like_helical_dom_sf"/>
</dbReference>
<dbReference type="Pfam" id="PF14322">
    <property type="entry name" value="SusD-like_3"/>
    <property type="match status" value="1"/>
</dbReference>
<evidence type="ECO:0000256" key="4">
    <source>
        <dbReference type="ARBA" id="ARBA00023136"/>
    </source>
</evidence>
<feature type="domain" description="RagB/SusD" evidence="7">
    <location>
        <begin position="361"/>
        <end position="513"/>
    </location>
</feature>
<accession>A0A5B8UH21</accession>
<dbReference type="KEGG" id="fgg:FSB75_05650"/>
<evidence type="ECO:0000313" key="10">
    <source>
        <dbReference type="Proteomes" id="UP000321204"/>
    </source>
</evidence>
<evidence type="ECO:0000313" key="9">
    <source>
        <dbReference type="EMBL" id="QEC55409.1"/>
    </source>
</evidence>
<evidence type="ECO:0000259" key="8">
    <source>
        <dbReference type="Pfam" id="PF14322"/>
    </source>
</evidence>
<comment type="subcellular location">
    <subcellularLocation>
        <location evidence="1">Cell outer membrane</location>
    </subcellularLocation>
</comment>
<name>A0A5B8UH21_9BACT</name>
<organism evidence="9 10">
    <name type="scientific">Flavisolibacter ginsenosidimutans</name>
    <dbReference type="NCBI Taxonomy" id="661481"/>
    <lineage>
        <taxon>Bacteria</taxon>
        <taxon>Pseudomonadati</taxon>
        <taxon>Bacteroidota</taxon>
        <taxon>Chitinophagia</taxon>
        <taxon>Chitinophagales</taxon>
        <taxon>Chitinophagaceae</taxon>
        <taxon>Flavisolibacter</taxon>
    </lineage>
</organism>
<feature type="chain" id="PRO_5022859800" evidence="6">
    <location>
        <begin position="19"/>
        <end position="513"/>
    </location>
</feature>
<evidence type="ECO:0000256" key="6">
    <source>
        <dbReference type="SAM" id="SignalP"/>
    </source>
</evidence>
<keyword evidence="3 6" id="KW-0732">Signal</keyword>
<keyword evidence="4" id="KW-0472">Membrane</keyword>
<dbReference type="InterPro" id="IPR033985">
    <property type="entry name" value="SusD-like_N"/>
</dbReference>
<keyword evidence="10" id="KW-1185">Reference proteome</keyword>